<dbReference type="Gene3D" id="2.40.10.220">
    <property type="entry name" value="predicted glycosyltransferase like domains"/>
    <property type="match status" value="1"/>
</dbReference>
<sequence length="223" mass="25740">MDLKVGTVLTLEQEITEKEEKFHCKIVEIKDNIVYIDYPKSSLTKKTAFLVDGSEYYGTFISEGNVSFAFKTKVIGRKMGTIPTIMLSLPEQEEIMKIQRREFVRVQTSIDVAIEYNNEYFQFVTEDISAGGLLIRLKSDVPFNEGEIVPLTIVLPFANGDMRYVRTNAEVIRIFERDTIRLASLQLVETDEVDKQYIVRFCFERQLMIRKKESSPILKSPIS</sequence>
<dbReference type="Pfam" id="PF07238">
    <property type="entry name" value="PilZ"/>
    <property type="match status" value="1"/>
</dbReference>
<dbReference type="SUPFAM" id="SSF141371">
    <property type="entry name" value="PilZ domain-like"/>
    <property type="match status" value="1"/>
</dbReference>
<accession>A0A3M8H5N5</accession>
<dbReference type="GO" id="GO:0035438">
    <property type="term" value="F:cyclic-di-GMP binding"/>
    <property type="evidence" value="ECO:0007669"/>
    <property type="project" value="InterPro"/>
</dbReference>
<dbReference type="RefSeq" id="WP_122973056.1">
    <property type="nucleotide sequence ID" value="NZ_RHLQ01000044.1"/>
</dbReference>
<dbReference type="Pfam" id="PF12945">
    <property type="entry name" value="PilZNR"/>
    <property type="match status" value="1"/>
</dbReference>
<dbReference type="AlphaFoldDB" id="A0A3M8H5N5"/>
<comment type="caution">
    <text evidence="3">The sequence shown here is derived from an EMBL/GenBank/DDBJ whole genome shotgun (WGS) entry which is preliminary data.</text>
</comment>
<evidence type="ECO:0000259" key="1">
    <source>
        <dbReference type="Pfam" id="PF07238"/>
    </source>
</evidence>
<evidence type="ECO:0000313" key="4">
    <source>
        <dbReference type="Proteomes" id="UP000279909"/>
    </source>
</evidence>
<reference evidence="3 4" key="1">
    <citation type="journal article" date="2014" name="Int. J. Syst. Evol. Microbiol.">
        <title>Lysinibacillus halotolerans sp. nov., isolated from saline-alkaline soil.</title>
        <authorList>
            <person name="Kong D."/>
            <person name="Wang Y."/>
            <person name="Zhao B."/>
            <person name="Li Y."/>
            <person name="Song J."/>
            <person name="Zhai Y."/>
            <person name="Zhang C."/>
            <person name="Wang H."/>
            <person name="Chen X."/>
            <person name="Zhao B."/>
            <person name="Ruan Z."/>
        </authorList>
    </citation>
    <scope>NUCLEOTIDE SEQUENCE [LARGE SCALE GENOMIC DNA]</scope>
    <source>
        <strain evidence="3 4">MCCC 1A12703</strain>
    </source>
</reference>
<protein>
    <submittedName>
        <fullName evidence="3">Glycosyltransferase</fullName>
    </submittedName>
</protein>
<organism evidence="3 4">
    <name type="scientific">Lysinibacillus halotolerans</name>
    <dbReference type="NCBI Taxonomy" id="1368476"/>
    <lineage>
        <taxon>Bacteria</taxon>
        <taxon>Bacillati</taxon>
        <taxon>Bacillota</taxon>
        <taxon>Bacilli</taxon>
        <taxon>Bacillales</taxon>
        <taxon>Bacillaceae</taxon>
        <taxon>Lysinibacillus</taxon>
    </lineage>
</organism>
<evidence type="ECO:0000259" key="2">
    <source>
        <dbReference type="Pfam" id="PF12945"/>
    </source>
</evidence>
<evidence type="ECO:0000313" key="3">
    <source>
        <dbReference type="EMBL" id="RNC97589.1"/>
    </source>
</evidence>
<dbReference type="EMBL" id="RHLQ01000044">
    <property type="protein sequence ID" value="RNC97589.1"/>
    <property type="molecule type" value="Genomic_DNA"/>
</dbReference>
<feature type="domain" description="PilZ" evidence="1">
    <location>
        <begin position="99"/>
        <end position="204"/>
    </location>
</feature>
<dbReference type="Proteomes" id="UP000279909">
    <property type="component" value="Unassembled WGS sequence"/>
</dbReference>
<dbReference type="InterPro" id="IPR009926">
    <property type="entry name" value="T3SS_YcgR_PilZN"/>
</dbReference>
<proteinExistence type="predicted"/>
<feature type="domain" description="Type III secretion system flagellar brake protein YcgR PilZN" evidence="2">
    <location>
        <begin position="4"/>
        <end position="90"/>
    </location>
</feature>
<name>A0A3M8H5N5_9BACI</name>
<keyword evidence="4" id="KW-1185">Reference proteome</keyword>
<dbReference type="InterPro" id="IPR009875">
    <property type="entry name" value="PilZ_domain"/>
</dbReference>
<dbReference type="GO" id="GO:0016740">
    <property type="term" value="F:transferase activity"/>
    <property type="evidence" value="ECO:0007669"/>
    <property type="project" value="UniProtKB-KW"/>
</dbReference>
<keyword evidence="3" id="KW-0808">Transferase</keyword>
<gene>
    <name evidence="3" type="ORF">EC501_14655</name>
</gene>
<dbReference type="OrthoDB" id="1951449at2"/>